<keyword evidence="3" id="KW-1185">Reference proteome</keyword>
<accession>A0A6F8YRE3</accession>
<gene>
    <name evidence="2" type="ORF">Psuf_060330</name>
</gene>
<sequence>MTSPLEKRTAEKNAALLSKLKKILPELAYRAAKKASKEGQLALRVDKNPNGKKIVQVVAVKAGEIGRGAYHKRDRGAVHSALYNLQPTTVDIERIGAKTQTLTKNGKDTPVKTWDAQPALFKGGSIENIKAFFSNKADEYAIFYRSSTEFTGQDEDEWDAATLPEGQRVGFETGPVFIYVGPLALMKANAKEYTSIGSLGDVIAEVAINVIEFGGGAAGELGEATSQAGEIASNVLEVIGGAKDAKKLHDDYFKGEDEKSPSLWNRRFVEENLQLEVCLAASESEAPAIVLASDETLTSEILEMDGKQMLGVSLGKVGRLIPGLLQRALRDLEKDVTGKRPPTTAERRGMFAEQGRQPASRNLREKL</sequence>
<dbReference type="RefSeq" id="WP_173160302.1">
    <property type="nucleotide sequence ID" value="NZ_AP022871.1"/>
</dbReference>
<evidence type="ECO:0000313" key="2">
    <source>
        <dbReference type="EMBL" id="BCB88720.1"/>
    </source>
</evidence>
<evidence type="ECO:0000256" key="1">
    <source>
        <dbReference type="SAM" id="MobiDB-lite"/>
    </source>
</evidence>
<protein>
    <submittedName>
        <fullName evidence="2">Uncharacterized protein</fullName>
    </submittedName>
</protein>
<name>A0A6F8YRE3_9ACTN</name>
<reference evidence="2 3" key="1">
    <citation type="submission" date="2020-03" db="EMBL/GenBank/DDBJ databases">
        <title>Whole genome shotgun sequence of Phytohabitans suffuscus NBRC 105367.</title>
        <authorList>
            <person name="Komaki H."/>
            <person name="Tamura T."/>
        </authorList>
    </citation>
    <scope>NUCLEOTIDE SEQUENCE [LARGE SCALE GENOMIC DNA]</scope>
    <source>
        <strain evidence="2 3">NBRC 105367</strain>
    </source>
</reference>
<dbReference type="Proteomes" id="UP000503011">
    <property type="component" value="Chromosome"/>
</dbReference>
<proteinExistence type="predicted"/>
<organism evidence="2 3">
    <name type="scientific">Phytohabitans suffuscus</name>
    <dbReference type="NCBI Taxonomy" id="624315"/>
    <lineage>
        <taxon>Bacteria</taxon>
        <taxon>Bacillati</taxon>
        <taxon>Actinomycetota</taxon>
        <taxon>Actinomycetes</taxon>
        <taxon>Micromonosporales</taxon>
        <taxon>Micromonosporaceae</taxon>
    </lineage>
</organism>
<feature type="region of interest" description="Disordered" evidence="1">
    <location>
        <begin position="332"/>
        <end position="367"/>
    </location>
</feature>
<evidence type="ECO:0000313" key="3">
    <source>
        <dbReference type="Proteomes" id="UP000503011"/>
    </source>
</evidence>
<dbReference type="EMBL" id="AP022871">
    <property type="protein sequence ID" value="BCB88720.1"/>
    <property type="molecule type" value="Genomic_DNA"/>
</dbReference>
<dbReference type="AlphaFoldDB" id="A0A6F8YRE3"/>
<dbReference type="KEGG" id="psuu:Psuf_060330"/>
<reference evidence="2 3" key="2">
    <citation type="submission" date="2020-03" db="EMBL/GenBank/DDBJ databases">
        <authorList>
            <person name="Ichikawa N."/>
            <person name="Kimura A."/>
            <person name="Kitahashi Y."/>
            <person name="Uohara A."/>
        </authorList>
    </citation>
    <scope>NUCLEOTIDE SEQUENCE [LARGE SCALE GENOMIC DNA]</scope>
    <source>
        <strain evidence="2 3">NBRC 105367</strain>
    </source>
</reference>